<dbReference type="EMBL" id="CXWC01000002">
    <property type="protein sequence ID" value="CTQ67205.1"/>
    <property type="molecule type" value="Genomic_DNA"/>
</dbReference>
<dbReference type="PANTHER" id="PTHR10815">
    <property type="entry name" value="METHYLATED-DNA--PROTEIN-CYSTEINE METHYLTRANSFERASE"/>
    <property type="match status" value="1"/>
</dbReference>
<dbReference type="GO" id="GO:0003700">
    <property type="term" value="F:DNA-binding transcription factor activity"/>
    <property type="evidence" value="ECO:0007669"/>
    <property type="project" value="InterPro"/>
</dbReference>
<dbReference type="GeneID" id="97668796"/>
<dbReference type="Gene3D" id="1.10.10.10">
    <property type="entry name" value="Winged helix-like DNA-binding domain superfamily/Winged helix DNA-binding domain"/>
    <property type="match status" value="1"/>
</dbReference>
<comment type="catalytic activity">
    <reaction evidence="10">
        <text>a 6-O-methyl-2'-deoxyguanosine in DNA + L-cysteinyl-[protein] = S-methyl-L-cysteinyl-[protein] + a 2'-deoxyguanosine in DNA</text>
        <dbReference type="Rhea" id="RHEA:24000"/>
        <dbReference type="Rhea" id="RHEA-COMP:10131"/>
        <dbReference type="Rhea" id="RHEA-COMP:10132"/>
        <dbReference type="Rhea" id="RHEA-COMP:11367"/>
        <dbReference type="Rhea" id="RHEA-COMP:11368"/>
        <dbReference type="ChEBI" id="CHEBI:29950"/>
        <dbReference type="ChEBI" id="CHEBI:82612"/>
        <dbReference type="ChEBI" id="CHEBI:85445"/>
        <dbReference type="ChEBI" id="CHEBI:85448"/>
        <dbReference type="EC" id="2.1.1.63"/>
    </reaction>
</comment>
<dbReference type="InterPro" id="IPR036388">
    <property type="entry name" value="WH-like_DNA-bd_sf"/>
</dbReference>
<evidence type="ECO:0000256" key="6">
    <source>
        <dbReference type="ARBA" id="ARBA00022763"/>
    </source>
</evidence>
<dbReference type="GO" id="GO:0032259">
    <property type="term" value="P:methylation"/>
    <property type="evidence" value="ECO:0007669"/>
    <property type="project" value="UniProtKB-KW"/>
</dbReference>
<evidence type="ECO:0000256" key="9">
    <source>
        <dbReference type="ARBA" id="ARBA00023204"/>
    </source>
</evidence>
<keyword evidence="9" id="KW-0234">DNA repair</keyword>
<evidence type="ECO:0000256" key="5">
    <source>
        <dbReference type="ARBA" id="ARBA00022679"/>
    </source>
</evidence>
<dbReference type="GO" id="GO:0043565">
    <property type="term" value="F:sequence-specific DNA binding"/>
    <property type="evidence" value="ECO:0007669"/>
    <property type="project" value="InterPro"/>
</dbReference>
<dbReference type="InterPro" id="IPR009057">
    <property type="entry name" value="Homeodomain-like_sf"/>
</dbReference>
<keyword evidence="7" id="KW-0805">Transcription regulation</keyword>
<dbReference type="Gene3D" id="1.10.10.60">
    <property type="entry name" value="Homeodomain-like"/>
    <property type="match status" value="1"/>
</dbReference>
<dbReference type="Gene3D" id="3.30.160.70">
    <property type="entry name" value="Methylated DNA-protein cysteine methyltransferase domain"/>
    <property type="match status" value="1"/>
</dbReference>
<dbReference type="Pfam" id="PF12833">
    <property type="entry name" value="HTH_18"/>
    <property type="match status" value="1"/>
</dbReference>
<accession>A0A0M7ABS4</accession>
<keyword evidence="4" id="KW-0489">Methyltransferase</keyword>
<feature type="domain" description="HTH araC/xylS-type" evidence="11">
    <location>
        <begin position="31"/>
        <end position="128"/>
    </location>
</feature>
<dbReference type="PANTHER" id="PTHR10815:SF13">
    <property type="entry name" value="METHYLATED-DNA--PROTEIN-CYSTEINE METHYLTRANSFERASE"/>
    <property type="match status" value="1"/>
</dbReference>
<protein>
    <recommendedName>
        <fullName evidence="3">methylated-DNA--[protein]-cysteine S-methyltransferase</fullName>
        <ecNumber evidence="3">2.1.1.63</ecNumber>
    </recommendedName>
</protein>
<dbReference type="GO" id="GO:0006281">
    <property type="term" value="P:DNA repair"/>
    <property type="evidence" value="ECO:0007669"/>
    <property type="project" value="UniProtKB-KW"/>
</dbReference>
<dbReference type="PROSITE" id="PS01124">
    <property type="entry name" value="HTH_ARAC_FAMILY_2"/>
    <property type="match status" value="1"/>
</dbReference>
<dbReference type="Proteomes" id="UP000049983">
    <property type="component" value="Unassembled WGS sequence"/>
</dbReference>
<dbReference type="SUPFAM" id="SSF46689">
    <property type="entry name" value="Homeodomain-like"/>
    <property type="match status" value="1"/>
</dbReference>
<dbReference type="GO" id="GO:0003908">
    <property type="term" value="F:methylated-DNA-[protein]-cysteine S-methyltransferase activity"/>
    <property type="evidence" value="ECO:0007669"/>
    <property type="project" value="UniProtKB-EC"/>
</dbReference>
<keyword evidence="13" id="KW-1185">Reference proteome</keyword>
<dbReference type="InterPro" id="IPR001497">
    <property type="entry name" value="MethylDNA_cys_MeTrfase_AS"/>
</dbReference>
<dbReference type="PROSITE" id="PS00374">
    <property type="entry name" value="MGMT"/>
    <property type="match status" value="1"/>
</dbReference>
<sequence length="305" mass="33374">MTKAIDLSSLTPGPEPISVGEEAAENYAVVRQTLKRITEDWREQPTLEQLAKEARLQPIQLQRVFSRWAGLTPKQFLQAITLDHAKALLRDSASVLDASYEVGLSGSSRLHDLFITHEAMTPGDYRARGEGVQIVYGFHPSPFGQVLILATDKGLAGLGFADPGEEQSALEDMCERWPAAIYSHDQDATSSYAQRVFDPDKWCEDQPLNVVMIGTDFEIRVWQTLLKIPMGQATTYSDVAASIGNPKASRAVGSAVGRNPISFVVPCHRVLAKGGQIGGYHWGLTRKRAILGWESGLSGPVLECV</sequence>
<dbReference type="CDD" id="cd06445">
    <property type="entry name" value="ATase"/>
    <property type="match status" value="1"/>
</dbReference>
<dbReference type="InterPro" id="IPR014048">
    <property type="entry name" value="MethylDNA_cys_MeTrfase_DNA-bd"/>
</dbReference>
<dbReference type="STRING" id="311410.LA5095_02516"/>
<evidence type="ECO:0000259" key="11">
    <source>
        <dbReference type="PROSITE" id="PS01124"/>
    </source>
</evidence>
<gene>
    <name evidence="12" type="primary">ada_1</name>
    <name evidence="12" type="ORF">LA5096_01372</name>
</gene>
<dbReference type="SMART" id="SM00342">
    <property type="entry name" value="HTH_ARAC"/>
    <property type="match status" value="1"/>
</dbReference>
<keyword evidence="6" id="KW-0227">DNA damage</keyword>
<keyword evidence="5" id="KW-0808">Transferase</keyword>
<dbReference type="SUPFAM" id="SSF46767">
    <property type="entry name" value="Methylated DNA-protein cysteine methyltransferase, C-terminal domain"/>
    <property type="match status" value="1"/>
</dbReference>
<evidence type="ECO:0000256" key="8">
    <source>
        <dbReference type="ARBA" id="ARBA00023163"/>
    </source>
</evidence>
<dbReference type="InterPro" id="IPR036631">
    <property type="entry name" value="MGMT_N_sf"/>
</dbReference>
<evidence type="ECO:0000256" key="3">
    <source>
        <dbReference type="ARBA" id="ARBA00011918"/>
    </source>
</evidence>
<dbReference type="RefSeq" id="WP_055115314.1">
    <property type="nucleotide sequence ID" value="NZ_CXWA01000002.1"/>
</dbReference>
<comment type="similarity">
    <text evidence="2">Belongs to the MGMT family.</text>
</comment>
<evidence type="ECO:0000256" key="1">
    <source>
        <dbReference type="ARBA" id="ARBA00001286"/>
    </source>
</evidence>
<keyword evidence="8" id="KW-0804">Transcription</keyword>
<dbReference type="InterPro" id="IPR036217">
    <property type="entry name" value="MethylDNA_cys_MeTrfase_DNAb"/>
</dbReference>
<reference evidence="13" key="1">
    <citation type="submission" date="2015-07" db="EMBL/GenBank/DDBJ databases">
        <authorList>
            <person name="Rodrigo-Torres Lidia"/>
            <person name="Arahal R.David."/>
        </authorList>
    </citation>
    <scope>NUCLEOTIDE SEQUENCE [LARGE SCALE GENOMIC DNA]</scope>
    <source>
        <strain evidence="13">CECT 5096</strain>
    </source>
</reference>
<evidence type="ECO:0000256" key="4">
    <source>
        <dbReference type="ARBA" id="ARBA00022603"/>
    </source>
</evidence>
<evidence type="ECO:0000256" key="2">
    <source>
        <dbReference type="ARBA" id="ARBA00008711"/>
    </source>
</evidence>
<dbReference type="NCBIfam" id="TIGR00589">
    <property type="entry name" value="ogt"/>
    <property type="match status" value="1"/>
</dbReference>
<dbReference type="OrthoDB" id="9802228at2"/>
<dbReference type="InterPro" id="IPR018060">
    <property type="entry name" value="HTH_AraC"/>
</dbReference>
<proteinExistence type="inferred from homology"/>
<evidence type="ECO:0000313" key="13">
    <source>
        <dbReference type="Proteomes" id="UP000049983"/>
    </source>
</evidence>
<dbReference type="EC" id="2.1.1.63" evidence="3"/>
<comment type="catalytic activity">
    <reaction evidence="1">
        <text>a 4-O-methyl-thymidine in DNA + L-cysteinyl-[protein] = a thymidine in DNA + S-methyl-L-cysteinyl-[protein]</text>
        <dbReference type="Rhea" id="RHEA:53428"/>
        <dbReference type="Rhea" id="RHEA-COMP:10131"/>
        <dbReference type="Rhea" id="RHEA-COMP:10132"/>
        <dbReference type="Rhea" id="RHEA-COMP:13555"/>
        <dbReference type="Rhea" id="RHEA-COMP:13556"/>
        <dbReference type="ChEBI" id="CHEBI:29950"/>
        <dbReference type="ChEBI" id="CHEBI:82612"/>
        <dbReference type="ChEBI" id="CHEBI:137386"/>
        <dbReference type="ChEBI" id="CHEBI:137387"/>
        <dbReference type="EC" id="2.1.1.63"/>
    </reaction>
</comment>
<dbReference type="SUPFAM" id="SSF53155">
    <property type="entry name" value="Methylated DNA-protein cysteine methyltransferase domain"/>
    <property type="match status" value="1"/>
</dbReference>
<dbReference type="FunFam" id="1.10.10.10:FF:000214">
    <property type="entry name" value="Methylated-DNA--protein-cysteine methyltransferase"/>
    <property type="match status" value="1"/>
</dbReference>
<dbReference type="Pfam" id="PF01035">
    <property type="entry name" value="DNA_binding_1"/>
    <property type="match status" value="1"/>
</dbReference>
<dbReference type="AlphaFoldDB" id="A0A0M7ABS4"/>
<evidence type="ECO:0000256" key="7">
    <source>
        <dbReference type="ARBA" id="ARBA00023015"/>
    </source>
</evidence>
<evidence type="ECO:0000256" key="10">
    <source>
        <dbReference type="ARBA" id="ARBA00049348"/>
    </source>
</evidence>
<name>A0A0M7ABS4_9HYPH</name>
<organism evidence="12 13">
    <name type="scientific">Roseibium album</name>
    <dbReference type="NCBI Taxonomy" id="311410"/>
    <lineage>
        <taxon>Bacteria</taxon>
        <taxon>Pseudomonadati</taxon>
        <taxon>Pseudomonadota</taxon>
        <taxon>Alphaproteobacteria</taxon>
        <taxon>Hyphomicrobiales</taxon>
        <taxon>Stappiaceae</taxon>
        <taxon>Roseibium</taxon>
    </lineage>
</organism>
<evidence type="ECO:0000313" key="12">
    <source>
        <dbReference type="EMBL" id="CTQ67205.1"/>
    </source>
</evidence>